<dbReference type="Proteomes" id="UP000809137">
    <property type="component" value="Unassembled WGS sequence"/>
</dbReference>
<protein>
    <submittedName>
        <fullName evidence="1">Amylovoran biosynthesis protein AmsF</fullName>
    </submittedName>
</protein>
<gene>
    <name evidence="1" type="ORF">JJB79_00265</name>
</gene>
<keyword evidence="2" id="KW-1185">Reference proteome</keyword>
<sequence>MIEVNSFAELRTTKPSASGEIAFLKRYYDRDSTFNGGGRFVGFVDTKGKAPADDSGTVAVSSAGDYYWQRIIDDVSAINIFHFGGKRLRGSVSFDADNGAVNHDACINMYRWARGFVSPVDDPNKNPIRDIGIRFPAGKFIINPVDLTGEGELPFFNLYGDDCEYGVAPRTIITSDKSANTVFKIKARRTAIRGIFWDGQATADTTANTGAITTAMVSNQQPFFENITIEGQYINVTCFRVENNGNSVFRFIDTLDTRLDQIYSSNTYGRVFDITWSDSPQGNWDHSTAVELTNSNFQHGYGDATLFMPRVGQGLIRNVWIEHTRFPGDLSNGQWIIDALSIESSINPLKLNYSRVLMRQLSLQSGSSIDTERTGFALLSNYEQGWRRDENFGTQMTGSMKAGWYSGYRVSNTSTEDKWFRLGKFFFPRANQHWNIDMLGKALRDTQTQPATAPLLTNVCGKTLLNIYRGESSVGGNLHYEGDSGVIDCIVRTTDDKGKYAEVWIKLKAQCGDVVINLTTDGPSRFDGGECSLFNPDLSEVTNLNTDNRVNLSTVMNYHNGTAGVGYDGKVVTLTSDPASAPAASATAAGYITVRINGVNRKLAYF</sequence>
<reference evidence="1 2" key="1">
    <citation type="submission" date="2021-01" db="EMBL/GenBank/DDBJ databases">
        <title>Complete genome sequence of Pantoea eucrina OB49, a heavy metal tolerant bacterium with PGPR potential isolated from wheat in Algeria.</title>
        <authorList>
            <person name="Lekired A."/>
            <person name="Ouzari I.H."/>
        </authorList>
    </citation>
    <scope>NUCLEOTIDE SEQUENCE [LARGE SCALE GENOMIC DNA]</scope>
    <source>
        <strain evidence="1 2">OB49</strain>
    </source>
</reference>
<comment type="caution">
    <text evidence="1">The sequence shown here is derived from an EMBL/GenBank/DDBJ whole genome shotgun (WGS) entry which is preliminary data.</text>
</comment>
<evidence type="ECO:0000313" key="2">
    <source>
        <dbReference type="Proteomes" id="UP000809137"/>
    </source>
</evidence>
<name>A0ABS1Z0E2_9GAMM</name>
<proteinExistence type="predicted"/>
<dbReference type="GeneID" id="84691548"/>
<dbReference type="EMBL" id="JAFCXS010000001">
    <property type="protein sequence ID" value="MBM0745859.1"/>
    <property type="molecule type" value="Genomic_DNA"/>
</dbReference>
<organism evidence="1 2">
    <name type="scientific">Pantoea eucrina</name>
    <dbReference type="NCBI Taxonomy" id="472693"/>
    <lineage>
        <taxon>Bacteria</taxon>
        <taxon>Pseudomonadati</taxon>
        <taxon>Pseudomonadota</taxon>
        <taxon>Gammaproteobacteria</taxon>
        <taxon>Enterobacterales</taxon>
        <taxon>Erwiniaceae</taxon>
        <taxon>Pantoea</taxon>
    </lineage>
</organism>
<dbReference type="RefSeq" id="WP_039385003.1">
    <property type="nucleotide sequence ID" value="NZ_CP083448.1"/>
</dbReference>
<evidence type="ECO:0000313" key="1">
    <source>
        <dbReference type="EMBL" id="MBM0745859.1"/>
    </source>
</evidence>
<accession>A0ABS1Z0E2</accession>